<dbReference type="SUPFAM" id="SSF48452">
    <property type="entry name" value="TPR-like"/>
    <property type="match status" value="1"/>
</dbReference>
<organism evidence="3 4">
    <name type="scientific">Pseudoleptotrichia goodfellowii</name>
    <dbReference type="NCBI Taxonomy" id="157692"/>
    <lineage>
        <taxon>Bacteria</taxon>
        <taxon>Fusobacteriati</taxon>
        <taxon>Fusobacteriota</taxon>
        <taxon>Fusobacteriia</taxon>
        <taxon>Fusobacteriales</taxon>
        <taxon>Leptotrichiaceae</taxon>
        <taxon>Pseudoleptotrichia</taxon>
    </lineage>
</organism>
<dbReference type="Gene3D" id="1.25.40.10">
    <property type="entry name" value="Tetratricopeptide repeat domain"/>
    <property type="match status" value="1"/>
</dbReference>
<evidence type="ECO:0008006" key="5">
    <source>
        <dbReference type="Google" id="ProtNLM"/>
    </source>
</evidence>
<proteinExistence type="predicted"/>
<reference evidence="3 4" key="1">
    <citation type="submission" date="2019-07" db="EMBL/GenBank/DDBJ databases">
        <title>Complete Genome Sequence of Leptotrichia goodfellowii Strain JCM 16774.</title>
        <authorList>
            <person name="Watanabe S."/>
            <person name="Cui L."/>
        </authorList>
    </citation>
    <scope>NUCLEOTIDE SEQUENCE [LARGE SCALE GENOMIC DNA]</scope>
    <source>
        <strain evidence="3 4">JCM16774</strain>
    </source>
</reference>
<sequence length="270" mass="32476">MSIRRKALLINIFMIIGLSILLGIVIFIMFFVLQKEYSIIDYLLFAGVFLIIDRIITKIQKKMWFRLYSKYMNVLNEELDPEKFIKLTESEYSENRNRRYRNYMRMNFCAGYSSLGEFEKAYEYLSEIDFSKRNAFRKQDMIMYYFNKALLLDSLEREEEAKEVYEKNLLNEKKKFTNNKKINEINALIDSLEGFLFYKDDNEKMIEILSKILREIKVKRYVIAMKHELAVCKERIGEIKEAKSLYEEVVREGNKLYIVNEARKKLEILS</sequence>
<evidence type="ECO:0000256" key="2">
    <source>
        <dbReference type="SAM" id="Phobius"/>
    </source>
</evidence>
<dbReference type="RefSeq" id="WP_026737411.1">
    <property type="nucleotide sequence ID" value="NZ_AP019822.1"/>
</dbReference>
<evidence type="ECO:0000313" key="4">
    <source>
        <dbReference type="Proteomes" id="UP000321606"/>
    </source>
</evidence>
<protein>
    <recommendedName>
        <fullName evidence="5">Tetratricopeptide repeat protein</fullName>
    </recommendedName>
</protein>
<dbReference type="STRING" id="714315.GCA_000516535_00917"/>
<keyword evidence="2" id="KW-0812">Transmembrane</keyword>
<dbReference type="OrthoDB" id="80410at2"/>
<dbReference type="Proteomes" id="UP000321606">
    <property type="component" value="Chromosome"/>
</dbReference>
<feature type="coiled-coil region" evidence="1">
    <location>
        <begin position="148"/>
        <end position="175"/>
    </location>
</feature>
<evidence type="ECO:0000313" key="3">
    <source>
        <dbReference type="EMBL" id="BBM35994.1"/>
    </source>
</evidence>
<name>A0A510JA08_9FUSO</name>
<dbReference type="KEGG" id="lgo:JCM16774_0925"/>
<gene>
    <name evidence="3" type="ORF">JCM16774_0925</name>
</gene>
<feature type="transmembrane region" description="Helical" evidence="2">
    <location>
        <begin position="39"/>
        <end position="56"/>
    </location>
</feature>
<accession>A0A510JA08</accession>
<keyword evidence="2" id="KW-0472">Membrane</keyword>
<dbReference type="InterPro" id="IPR011990">
    <property type="entry name" value="TPR-like_helical_dom_sf"/>
</dbReference>
<dbReference type="EMBL" id="AP019822">
    <property type="protein sequence ID" value="BBM35994.1"/>
    <property type="molecule type" value="Genomic_DNA"/>
</dbReference>
<keyword evidence="2" id="KW-1133">Transmembrane helix</keyword>
<keyword evidence="1" id="KW-0175">Coiled coil</keyword>
<evidence type="ECO:0000256" key="1">
    <source>
        <dbReference type="SAM" id="Coils"/>
    </source>
</evidence>
<dbReference type="AlphaFoldDB" id="A0A510JA08"/>
<feature type="transmembrane region" description="Helical" evidence="2">
    <location>
        <begin position="7"/>
        <end position="33"/>
    </location>
</feature>